<evidence type="ECO:0000256" key="6">
    <source>
        <dbReference type="ARBA" id="ARBA00023163"/>
    </source>
</evidence>
<feature type="region of interest" description="Disordered" evidence="8">
    <location>
        <begin position="68"/>
        <end position="112"/>
    </location>
</feature>
<feature type="compositionally biased region" description="Low complexity" evidence="8">
    <location>
        <begin position="744"/>
        <end position="761"/>
    </location>
</feature>
<feature type="compositionally biased region" description="Basic and acidic residues" evidence="8">
    <location>
        <begin position="419"/>
        <end position="429"/>
    </location>
</feature>
<protein>
    <recommendedName>
        <fullName evidence="9">Zn(2)-C6 fungal-type domain-containing protein</fullName>
    </recommendedName>
</protein>
<dbReference type="InterPro" id="IPR051615">
    <property type="entry name" value="Transcr_Regulatory_Elem"/>
</dbReference>
<gene>
    <name evidence="10" type="ORF">IWQ62_004822</name>
</gene>
<dbReference type="AlphaFoldDB" id="A0A9W8AS64"/>
<dbReference type="InterPro" id="IPR036864">
    <property type="entry name" value="Zn2-C6_fun-type_DNA-bd_sf"/>
</dbReference>
<sequence>MSPNRTASPGALEPTSEPGPRAQPLYRRRACNRCVVRKTRCNSQTPCRSCESVGATCTYSFITRQPPKRPLKVRTSHTPASPHGAGWDSARSNSAVGDGMEPHTNPHSPPSPIMVTALTRTKPLLLPKPSQPLTTTAFSLTGNYPTPALSSVSTSLPLSPLSVSTGGFSQTGTASEAPRGLSNSPHLITGDSSSSLGSEDAQSALADQLQLLFTEGYHDKSPGSSTSPMYLQGHSSVLSRAHVDQLLTDLIHRIHHLSTLDVRVSLRSEEETIYHPRLVRNMVAVFANQQARLYRQLYLERLWRKVSDQQVTPLTLNYILATSAAAFVQDQVSVDVRRRVALMYLDRVEALLMAEFDSPSLDTPYFLLGLGNACLMVKRNDKFVYYSSLAHRLMVQLGFHQVDEPRSMHGIGGSQMGDQKARDLPSSRSRDSVAFRRLSNEDDDELIREYKRRTFWEIVYFEDLSHCLFGVASSLPQLDVQVSPISDQLLEKMLHLDPADDHYPAILPGNRLTITGYDYMLEFHRLVGKVADLRSKAGSLAKNPGNIRYYYDLNEQLRRAYQQICEHAQFPSLSTDNCQQLSKHCVGLVMLHACYHFVVIMANTHNWSSNCDAFHPEQDPECYRMAMASADFIIQSCLPFFKRLPASSFTGTIAGSTFAAAQCYLCALAAFYQNSSLPVVAGKEETHRIVTILRDLTQLLHSFGAYLNYADYLLTLLRQLFRRYRIPTTPDGLLPCLPPSPSVAPAQPSLPSSPPKRSLIPVHQLLN</sequence>
<dbReference type="CDD" id="cd00067">
    <property type="entry name" value="GAL4"/>
    <property type="match status" value="1"/>
</dbReference>
<feature type="compositionally biased region" description="Polar residues" evidence="8">
    <location>
        <begin position="181"/>
        <end position="197"/>
    </location>
</feature>
<feature type="region of interest" description="Disordered" evidence="8">
    <location>
        <begin position="1"/>
        <end position="24"/>
    </location>
</feature>
<dbReference type="Proteomes" id="UP001150925">
    <property type="component" value="Unassembled WGS sequence"/>
</dbReference>
<organism evidence="10 11">
    <name type="scientific">Dispira parvispora</name>
    <dbReference type="NCBI Taxonomy" id="1520584"/>
    <lineage>
        <taxon>Eukaryota</taxon>
        <taxon>Fungi</taxon>
        <taxon>Fungi incertae sedis</taxon>
        <taxon>Zoopagomycota</taxon>
        <taxon>Kickxellomycotina</taxon>
        <taxon>Dimargaritomycetes</taxon>
        <taxon>Dimargaritales</taxon>
        <taxon>Dimargaritaceae</taxon>
        <taxon>Dispira</taxon>
    </lineage>
</organism>
<keyword evidence="6" id="KW-0804">Transcription</keyword>
<feature type="region of interest" description="Disordered" evidence="8">
    <location>
        <begin position="744"/>
        <end position="767"/>
    </location>
</feature>
<reference evidence="10" key="1">
    <citation type="submission" date="2022-07" db="EMBL/GenBank/DDBJ databases">
        <title>Phylogenomic reconstructions and comparative analyses of Kickxellomycotina fungi.</title>
        <authorList>
            <person name="Reynolds N.K."/>
            <person name="Stajich J.E."/>
            <person name="Barry K."/>
            <person name="Grigoriev I.V."/>
            <person name="Crous P."/>
            <person name="Smith M.E."/>
        </authorList>
    </citation>
    <scope>NUCLEOTIDE SEQUENCE</scope>
    <source>
        <strain evidence="10">RSA 1196</strain>
    </source>
</reference>
<keyword evidence="5" id="KW-0238">DNA-binding</keyword>
<evidence type="ECO:0000256" key="8">
    <source>
        <dbReference type="SAM" id="MobiDB-lite"/>
    </source>
</evidence>
<keyword evidence="11" id="KW-1185">Reference proteome</keyword>
<dbReference type="EMBL" id="JANBPY010001731">
    <property type="protein sequence ID" value="KAJ1958920.1"/>
    <property type="molecule type" value="Genomic_DNA"/>
</dbReference>
<dbReference type="GO" id="GO:0008270">
    <property type="term" value="F:zinc ion binding"/>
    <property type="evidence" value="ECO:0007669"/>
    <property type="project" value="InterPro"/>
</dbReference>
<accession>A0A9W8AS64</accession>
<dbReference type="PANTHER" id="PTHR31313">
    <property type="entry name" value="TY1 ENHANCER ACTIVATOR"/>
    <property type="match status" value="1"/>
</dbReference>
<evidence type="ECO:0000256" key="4">
    <source>
        <dbReference type="ARBA" id="ARBA00023015"/>
    </source>
</evidence>
<evidence type="ECO:0000256" key="2">
    <source>
        <dbReference type="ARBA" id="ARBA00022723"/>
    </source>
</evidence>
<name>A0A9W8AS64_9FUNG</name>
<keyword evidence="2" id="KW-0479">Metal-binding</keyword>
<dbReference type="GO" id="GO:0000981">
    <property type="term" value="F:DNA-binding transcription factor activity, RNA polymerase II-specific"/>
    <property type="evidence" value="ECO:0007669"/>
    <property type="project" value="InterPro"/>
</dbReference>
<feature type="region of interest" description="Disordered" evidence="8">
    <location>
        <begin position="164"/>
        <end position="200"/>
    </location>
</feature>
<keyword evidence="4" id="KW-0805">Transcription regulation</keyword>
<dbReference type="InterPro" id="IPR007219">
    <property type="entry name" value="XnlR_reg_dom"/>
</dbReference>
<dbReference type="Gene3D" id="4.10.240.10">
    <property type="entry name" value="Zn(2)-C6 fungal-type DNA-binding domain"/>
    <property type="match status" value="1"/>
</dbReference>
<dbReference type="CDD" id="cd12148">
    <property type="entry name" value="fungal_TF_MHR"/>
    <property type="match status" value="1"/>
</dbReference>
<dbReference type="OrthoDB" id="2399539at2759"/>
<dbReference type="InterPro" id="IPR001138">
    <property type="entry name" value="Zn2Cys6_DnaBD"/>
</dbReference>
<dbReference type="GO" id="GO:0005634">
    <property type="term" value="C:nucleus"/>
    <property type="evidence" value="ECO:0007669"/>
    <property type="project" value="UniProtKB-SubCell"/>
</dbReference>
<dbReference type="SMART" id="SM00066">
    <property type="entry name" value="GAL4"/>
    <property type="match status" value="1"/>
</dbReference>
<evidence type="ECO:0000313" key="11">
    <source>
        <dbReference type="Proteomes" id="UP001150925"/>
    </source>
</evidence>
<proteinExistence type="predicted"/>
<dbReference type="PANTHER" id="PTHR31313:SF81">
    <property type="entry name" value="TY1 ENHANCER ACTIVATOR"/>
    <property type="match status" value="1"/>
</dbReference>
<feature type="domain" description="Zn(2)-C6 fungal-type" evidence="9">
    <location>
        <begin position="30"/>
        <end position="59"/>
    </location>
</feature>
<dbReference type="SUPFAM" id="SSF57701">
    <property type="entry name" value="Zn2/Cys6 DNA-binding domain"/>
    <property type="match status" value="1"/>
</dbReference>
<keyword evidence="3" id="KW-0862">Zinc</keyword>
<dbReference type="Pfam" id="PF04082">
    <property type="entry name" value="Fungal_trans"/>
    <property type="match status" value="1"/>
</dbReference>
<evidence type="ECO:0000313" key="10">
    <source>
        <dbReference type="EMBL" id="KAJ1958920.1"/>
    </source>
</evidence>
<evidence type="ECO:0000259" key="9">
    <source>
        <dbReference type="PROSITE" id="PS50048"/>
    </source>
</evidence>
<keyword evidence="7" id="KW-0539">Nucleus</keyword>
<evidence type="ECO:0000256" key="3">
    <source>
        <dbReference type="ARBA" id="ARBA00022833"/>
    </source>
</evidence>
<comment type="caution">
    <text evidence="10">The sequence shown here is derived from an EMBL/GenBank/DDBJ whole genome shotgun (WGS) entry which is preliminary data.</text>
</comment>
<evidence type="ECO:0000256" key="7">
    <source>
        <dbReference type="ARBA" id="ARBA00023242"/>
    </source>
</evidence>
<dbReference type="PROSITE" id="PS50048">
    <property type="entry name" value="ZN2_CY6_FUNGAL_2"/>
    <property type="match status" value="1"/>
</dbReference>
<evidence type="ECO:0000256" key="1">
    <source>
        <dbReference type="ARBA" id="ARBA00004123"/>
    </source>
</evidence>
<feature type="region of interest" description="Disordered" evidence="8">
    <location>
        <begin position="408"/>
        <end position="429"/>
    </location>
</feature>
<comment type="subcellular location">
    <subcellularLocation>
        <location evidence="1">Nucleus</location>
    </subcellularLocation>
</comment>
<dbReference type="Pfam" id="PF00172">
    <property type="entry name" value="Zn_clus"/>
    <property type="match status" value="1"/>
</dbReference>
<dbReference type="GO" id="GO:0003677">
    <property type="term" value="F:DNA binding"/>
    <property type="evidence" value="ECO:0007669"/>
    <property type="project" value="UniProtKB-KW"/>
</dbReference>
<evidence type="ECO:0000256" key="5">
    <source>
        <dbReference type="ARBA" id="ARBA00023125"/>
    </source>
</evidence>